<evidence type="ECO:0000313" key="3">
    <source>
        <dbReference type="Proteomes" id="UP000006727"/>
    </source>
</evidence>
<dbReference type="Gramene" id="Pp3c19_7380V3.2">
    <property type="protein sequence ID" value="PAC:32938969.CDS.1"/>
    <property type="gene ID" value="Pp3c19_7380"/>
</dbReference>
<dbReference type="EnsemblPlants" id="Pp3c19_7380V3.1">
    <property type="protein sequence ID" value="PAC:32938968.CDS.1"/>
    <property type="gene ID" value="Pp3c19_7380"/>
</dbReference>
<dbReference type="EnsemblPlants" id="Pp3c19_7380V3.2">
    <property type="protein sequence ID" value="PAC:32938969.CDS.1"/>
    <property type="gene ID" value="Pp3c19_7380"/>
</dbReference>
<name>A9THV9_PHYPA</name>
<protein>
    <submittedName>
        <fullName evidence="1 2">Uncharacterized protein</fullName>
    </submittedName>
</protein>
<reference evidence="1 3" key="2">
    <citation type="journal article" date="2018" name="Plant J.">
        <title>The Physcomitrella patens chromosome-scale assembly reveals moss genome structure and evolution.</title>
        <authorList>
            <person name="Lang D."/>
            <person name="Ullrich K.K."/>
            <person name="Murat F."/>
            <person name="Fuchs J."/>
            <person name="Jenkins J."/>
            <person name="Haas F.B."/>
            <person name="Piednoel M."/>
            <person name="Gundlach H."/>
            <person name="Van Bel M."/>
            <person name="Meyberg R."/>
            <person name="Vives C."/>
            <person name="Morata J."/>
            <person name="Symeonidi A."/>
            <person name="Hiss M."/>
            <person name="Muchero W."/>
            <person name="Kamisugi Y."/>
            <person name="Saleh O."/>
            <person name="Blanc G."/>
            <person name="Decker E.L."/>
            <person name="van Gessel N."/>
            <person name="Grimwood J."/>
            <person name="Hayes R.D."/>
            <person name="Graham S.W."/>
            <person name="Gunter L.E."/>
            <person name="McDaniel S.F."/>
            <person name="Hoernstein S.N.W."/>
            <person name="Larsson A."/>
            <person name="Li F.W."/>
            <person name="Perroud P.F."/>
            <person name="Phillips J."/>
            <person name="Ranjan P."/>
            <person name="Rokshar D.S."/>
            <person name="Rothfels C.J."/>
            <person name="Schneider L."/>
            <person name="Shu S."/>
            <person name="Stevenson D.W."/>
            <person name="Thummler F."/>
            <person name="Tillich M."/>
            <person name="Villarreal Aguilar J.C."/>
            <person name="Widiez T."/>
            <person name="Wong G.K."/>
            <person name="Wymore A."/>
            <person name="Zhang Y."/>
            <person name="Zimmer A.D."/>
            <person name="Quatrano R.S."/>
            <person name="Mayer K.F.X."/>
            <person name="Goodstein D."/>
            <person name="Casacuberta J.M."/>
            <person name="Vandepoele K."/>
            <person name="Reski R."/>
            <person name="Cuming A.C."/>
            <person name="Tuskan G.A."/>
            <person name="Maumus F."/>
            <person name="Salse J."/>
            <person name="Schmutz J."/>
            <person name="Rensing S.A."/>
        </authorList>
    </citation>
    <scope>NUCLEOTIDE SEQUENCE [LARGE SCALE GENOMIC DNA]</scope>
    <source>
        <strain evidence="2 3">cv. Gransden 2004</strain>
    </source>
</reference>
<proteinExistence type="predicted"/>
<accession>A9THV9</accession>
<gene>
    <name evidence="1" type="ORF">PHYPA_023827</name>
</gene>
<dbReference type="Gramene" id="Pp3c19_7380V3.1">
    <property type="protein sequence ID" value="PAC:32938968.CDS.1"/>
    <property type="gene ID" value="Pp3c19_7380"/>
</dbReference>
<reference evidence="2" key="3">
    <citation type="submission" date="2020-12" db="UniProtKB">
        <authorList>
            <consortium name="EnsemblPlants"/>
        </authorList>
    </citation>
    <scope>IDENTIFICATION</scope>
</reference>
<dbReference type="Proteomes" id="UP000006727">
    <property type="component" value="Chromosome 19"/>
</dbReference>
<dbReference type="InParanoid" id="A9THV9"/>
<evidence type="ECO:0000313" key="1">
    <source>
        <dbReference type="EMBL" id="PNR34011.1"/>
    </source>
</evidence>
<organism evidence="1">
    <name type="scientific">Physcomitrium patens</name>
    <name type="common">Spreading-leaved earth moss</name>
    <name type="synonym">Physcomitrella patens</name>
    <dbReference type="NCBI Taxonomy" id="3218"/>
    <lineage>
        <taxon>Eukaryota</taxon>
        <taxon>Viridiplantae</taxon>
        <taxon>Streptophyta</taxon>
        <taxon>Embryophyta</taxon>
        <taxon>Bryophyta</taxon>
        <taxon>Bryophytina</taxon>
        <taxon>Bryopsida</taxon>
        <taxon>Funariidae</taxon>
        <taxon>Funariales</taxon>
        <taxon>Funariaceae</taxon>
        <taxon>Physcomitrium</taxon>
    </lineage>
</organism>
<dbReference type="EMBL" id="ABEU02000019">
    <property type="protein sequence ID" value="PNR34011.1"/>
    <property type="molecule type" value="Genomic_DNA"/>
</dbReference>
<sequence>MTCWRRVVGHVRWFTDTMDHLRLYMDRRPSAHTYTKARPHSFTRVKKHCGSQIGRMPVDGDRRVQVSETSPVATQPLCLDVSFPSFNAFLLELGPFRRNQTCTLVSSSSILRFRGLETKYCCAKSTPSTCNLLGAGARAARTPESFLREGQASSFRTSMLQSRSLMHLAGGQCPKRRRRRRKGVERMPGNLNVAFRVAETECCSTGVGE</sequence>
<keyword evidence="3" id="KW-1185">Reference proteome</keyword>
<dbReference type="AlphaFoldDB" id="A9THV9"/>
<evidence type="ECO:0000313" key="2">
    <source>
        <dbReference type="EnsemblPlants" id="PAC:32938968.CDS.1"/>
    </source>
</evidence>
<reference evidence="1 3" key="1">
    <citation type="journal article" date="2008" name="Science">
        <title>The Physcomitrella genome reveals evolutionary insights into the conquest of land by plants.</title>
        <authorList>
            <person name="Rensing S."/>
            <person name="Lang D."/>
            <person name="Zimmer A."/>
            <person name="Terry A."/>
            <person name="Salamov A."/>
            <person name="Shapiro H."/>
            <person name="Nishiyama T."/>
            <person name="Perroud P.-F."/>
            <person name="Lindquist E."/>
            <person name="Kamisugi Y."/>
            <person name="Tanahashi T."/>
            <person name="Sakakibara K."/>
            <person name="Fujita T."/>
            <person name="Oishi K."/>
            <person name="Shin-I T."/>
            <person name="Kuroki Y."/>
            <person name="Toyoda A."/>
            <person name="Suzuki Y."/>
            <person name="Hashimoto A."/>
            <person name="Yamaguchi K."/>
            <person name="Sugano A."/>
            <person name="Kohara Y."/>
            <person name="Fujiyama A."/>
            <person name="Anterola A."/>
            <person name="Aoki S."/>
            <person name="Ashton N."/>
            <person name="Barbazuk W.B."/>
            <person name="Barker E."/>
            <person name="Bennetzen J."/>
            <person name="Bezanilla M."/>
            <person name="Blankenship R."/>
            <person name="Cho S.H."/>
            <person name="Dutcher S."/>
            <person name="Estelle M."/>
            <person name="Fawcett J.A."/>
            <person name="Gundlach H."/>
            <person name="Hanada K."/>
            <person name="Heyl A."/>
            <person name="Hicks K.A."/>
            <person name="Hugh J."/>
            <person name="Lohr M."/>
            <person name="Mayer K."/>
            <person name="Melkozernov A."/>
            <person name="Murata T."/>
            <person name="Nelson D."/>
            <person name="Pils B."/>
            <person name="Prigge M."/>
            <person name="Reiss B."/>
            <person name="Renner T."/>
            <person name="Rombauts S."/>
            <person name="Rushton P."/>
            <person name="Sanderfoot A."/>
            <person name="Schween G."/>
            <person name="Shiu S.-H."/>
            <person name="Stueber K."/>
            <person name="Theodoulou F.L."/>
            <person name="Tu H."/>
            <person name="Van de Peer Y."/>
            <person name="Verrier P.J."/>
            <person name="Waters E."/>
            <person name="Wood A."/>
            <person name="Yang L."/>
            <person name="Cove D."/>
            <person name="Cuming A."/>
            <person name="Hasebe M."/>
            <person name="Lucas S."/>
            <person name="Mishler D.B."/>
            <person name="Reski R."/>
            <person name="Grigoriev I."/>
            <person name="Quatrano R.S."/>
            <person name="Boore J.L."/>
        </authorList>
    </citation>
    <scope>NUCLEOTIDE SEQUENCE [LARGE SCALE GENOMIC DNA]</scope>
    <source>
        <strain evidence="2 3">cv. Gransden 2004</strain>
    </source>
</reference>